<dbReference type="InterPro" id="IPR000182">
    <property type="entry name" value="GNAT_dom"/>
</dbReference>
<accession>A0A075K5B8</accession>
<dbReference type="Proteomes" id="UP000027987">
    <property type="component" value="Chromosome"/>
</dbReference>
<organism evidence="2 3">
    <name type="scientific">Dyella japonica A8</name>
    <dbReference type="NCBI Taxonomy" id="1217721"/>
    <lineage>
        <taxon>Bacteria</taxon>
        <taxon>Pseudomonadati</taxon>
        <taxon>Pseudomonadota</taxon>
        <taxon>Gammaproteobacteria</taxon>
        <taxon>Lysobacterales</taxon>
        <taxon>Rhodanobacteraceae</taxon>
        <taxon>Dyella</taxon>
    </lineage>
</organism>
<dbReference type="PATRIC" id="fig|1217721.7.peg.3554"/>
<dbReference type="Pfam" id="PF13527">
    <property type="entry name" value="Acetyltransf_9"/>
    <property type="match status" value="1"/>
</dbReference>
<feature type="domain" description="N-acetyltransferase" evidence="1">
    <location>
        <begin position="1"/>
        <end position="154"/>
    </location>
</feature>
<dbReference type="STRING" id="1217721.HY57_17305"/>
<evidence type="ECO:0000259" key="1">
    <source>
        <dbReference type="PROSITE" id="PS51186"/>
    </source>
</evidence>
<evidence type="ECO:0000313" key="2">
    <source>
        <dbReference type="EMBL" id="AIF48872.1"/>
    </source>
</evidence>
<dbReference type="PANTHER" id="PTHR43617:SF2">
    <property type="entry name" value="UPF0039 PROTEIN SLL0451"/>
    <property type="match status" value="1"/>
</dbReference>
<proteinExistence type="predicted"/>
<dbReference type="PANTHER" id="PTHR43617">
    <property type="entry name" value="L-AMINO ACID N-ACETYLTRANSFERASE"/>
    <property type="match status" value="1"/>
</dbReference>
<name>A0A075K5B8_9GAMM</name>
<protein>
    <submittedName>
        <fullName evidence="2">GCN5 family acetyltransferase</fullName>
    </submittedName>
</protein>
<reference evidence="2 3" key="1">
    <citation type="submission" date="2014-07" db="EMBL/GenBank/DDBJ databases">
        <title>Complete Genome Sequence of Dyella japonica Strain A8 Isolated from Malaysian Tropical Soil.</title>
        <authorList>
            <person name="Hui R.K.H."/>
            <person name="Chen J.-W."/>
            <person name="Chan K.-G."/>
            <person name="Leung F.C.C."/>
        </authorList>
    </citation>
    <scope>NUCLEOTIDE SEQUENCE [LARGE SCALE GENOMIC DNA]</scope>
    <source>
        <strain evidence="2 3">A8</strain>
    </source>
</reference>
<dbReference type="PROSITE" id="PS51186">
    <property type="entry name" value="GNAT"/>
    <property type="match status" value="1"/>
</dbReference>
<gene>
    <name evidence="2" type="ORF">HY57_17305</name>
</gene>
<dbReference type="EMBL" id="CP008884">
    <property type="protein sequence ID" value="AIF48872.1"/>
    <property type="molecule type" value="Genomic_DNA"/>
</dbReference>
<dbReference type="CDD" id="cd04301">
    <property type="entry name" value="NAT_SF"/>
    <property type="match status" value="1"/>
</dbReference>
<dbReference type="SUPFAM" id="SSF55729">
    <property type="entry name" value="Acyl-CoA N-acyltransferases (Nat)"/>
    <property type="match status" value="1"/>
</dbReference>
<dbReference type="KEGG" id="dja:HY57_17305"/>
<keyword evidence="2" id="KW-0808">Transferase</keyword>
<dbReference type="RefSeq" id="WP_019466888.1">
    <property type="nucleotide sequence ID" value="NZ_ALOY01000179.1"/>
</dbReference>
<dbReference type="HOGENOM" id="CLU_081840_2_0_6"/>
<evidence type="ECO:0000313" key="3">
    <source>
        <dbReference type="Proteomes" id="UP000027987"/>
    </source>
</evidence>
<dbReference type="InterPro" id="IPR050276">
    <property type="entry name" value="MshD_Acetyltransferase"/>
</dbReference>
<dbReference type="Gene3D" id="3.40.630.30">
    <property type="match status" value="1"/>
</dbReference>
<dbReference type="OrthoDB" id="9797178at2"/>
<dbReference type="InterPro" id="IPR016181">
    <property type="entry name" value="Acyl_CoA_acyltransferase"/>
</dbReference>
<dbReference type="AlphaFoldDB" id="A0A075K5B8"/>
<keyword evidence="3" id="KW-1185">Reference proteome</keyword>
<sequence>MLIRPETPADVAAIHALTAAAFHGAAHSSGTEPFINDGLRRAGQLTLSLVAEDDGVIVGHAAISPVVLSDGSAGWLGLGPVSVLPQRQHEGIGSRIIRQALETLRREGAAGCVVLGDPAYYGRFGFRAHPSMVLPDVPPEYFQILAFDERVPVASVSYHEAFYATGDD</sequence>
<dbReference type="GO" id="GO:0016747">
    <property type="term" value="F:acyltransferase activity, transferring groups other than amino-acyl groups"/>
    <property type="evidence" value="ECO:0007669"/>
    <property type="project" value="InterPro"/>
</dbReference>